<comment type="similarity">
    <text evidence="1">Belongs to the FAH family.</text>
</comment>
<dbReference type="FunFam" id="3.90.850.10:FF:000002">
    <property type="entry name" value="2-hydroxyhepta-2,4-diene-1,7-dioate isomerase"/>
    <property type="match status" value="1"/>
</dbReference>
<reference evidence="4" key="1">
    <citation type="submission" date="2020-03" db="EMBL/GenBank/DDBJ databases">
        <title>Draft Genome Sequence of Cylindrodendrum hubeiense.</title>
        <authorList>
            <person name="Buettner E."/>
            <person name="Kellner H."/>
        </authorList>
    </citation>
    <scope>NUCLEOTIDE SEQUENCE</scope>
    <source>
        <strain evidence="4">IHI 201604</strain>
    </source>
</reference>
<dbReference type="SUPFAM" id="SSF56529">
    <property type="entry name" value="FAH"/>
    <property type="match status" value="1"/>
</dbReference>
<organism evidence="4 5">
    <name type="scientific">Cylindrodendrum hubeiense</name>
    <dbReference type="NCBI Taxonomy" id="595255"/>
    <lineage>
        <taxon>Eukaryota</taxon>
        <taxon>Fungi</taxon>
        <taxon>Dikarya</taxon>
        <taxon>Ascomycota</taxon>
        <taxon>Pezizomycotina</taxon>
        <taxon>Sordariomycetes</taxon>
        <taxon>Hypocreomycetidae</taxon>
        <taxon>Hypocreales</taxon>
        <taxon>Nectriaceae</taxon>
        <taxon>Cylindrodendrum</taxon>
    </lineage>
</organism>
<evidence type="ECO:0000313" key="4">
    <source>
        <dbReference type="EMBL" id="KAF7552113.1"/>
    </source>
</evidence>
<evidence type="ECO:0000313" key="5">
    <source>
        <dbReference type="Proteomes" id="UP000722485"/>
    </source>
</evidence>
<evidence type="ECO:0000256" key="1">
    <source>
        <dbReference type="ARBA" id="ARBA00010211"/>
    </source>
</evidence>
<evidence type="ECO:0000256" key="2">
    <source>
        <dbReference type="ARBA" id="ARBA00022723"/>
    </source>
</evidence>
<dbReference type="PANTHER" id="PTHR11820">
    <property type="entry name" value="ACYLPYRUVASE"/>
    <property type="match status" value="1"/>
</dbReference>
<keyword evidence="2" id="KW-0479">Metal-binding</keyword>
<proteinExistence type="inferred from homology"/>
<keyword evidence="5" id="KW-1185">Reference proteome</keyword>
<dbReference type="GO" id="GO:0006107">
    <property type="term" value="P:oxaloacetate metabolic process"/>
    <property type="evidence" value="ECO:0007669"/>
    <property type="project" value="UniProtKB-ARBA"/>
</dbReference>
<feature type="domain" description="Fumarylacetoacetase-like C-terminal" evidence="3">
    <location>
        <begin position="65"/>
        <end position="269"/>
    </location>
</feature>
<name>A0A9P5HFV7_9HYPO</name>
<evidence type="ECO:0000259" key="3">
    <source>
        <dbReference type="Pfam" id="PF01557"/>
    </source>
</evidence>
<dbReference type="Gene3D" id="3.90.850.10">
    <property type="entry name" value="Fumarylacetoacetase-like, C-terminal domain"/>
    <property type="match status" value="1"/>
</dbReference>
<dbReference type="Proteomes" id="UP000722485">
    <property type="component" value="Unassembled WGS sequence"/>
</dbReference>
<dbReference type="GO" id="GO:0018773">
    <property type="term" value="F:acetylpyruvate hydrolase activity"/>
    <property type="evidence" value="ECO:0007669"/>
    <property type="project" value="TreeGrafter"/>
</dbReference>
<comment type="caution">
    <text evidence="4">The sequence shown here is derived from an EMBL/GenBank/DDBJ whole genome shotgun (WGS) entry which is preliminary data.</text>
</comment>
<dbReference type="Pfam" id="PF01557">
    <property type="entry name" value="FAA_hydrolase"/>
    <property type="match status" value="1"/>
</dbReference>
<gene>
    <name evidence="4" type="ORF">G7Z17_g4522</name>
</gene>
<dbReference type="InterPro" id="IPR036663">
    <property type="entry name" value="Fumarylacetoacetase_C_sf"/>
</dbReference>
<accession>A0A9P5HFV7</accession>
<dbReference type="GO" id="GO:0050163">
    <property type="term" value="F:oxaloacetate tautomerase activity"/>
    <property type="evidence" value="ECO:0007669"/>
    <property type="project" value="UniProtKB-ARBA"/>
</dbReference>
<dbReference type="AlphaFoldDB" id="A0A9P5HFV7"/>
<sequence>MGFRKLVRYEYDGNVHYGDLLETSDNGFKVVKLSGNITDGFSATESEPITVKKLLCPLENTPIVQCVGVNYRQHATEAKMPVPEYPVIFSKPSDTLAGPLDDIPVHPDASPMMDFEGELTVVIGRDAKNVSESEALDYVFGYTAGNDVSARNFQLKDAAGGQFGYSKSFDAFAPIGPAIWSAKEVPNPQTLQLTTRVNGEVRQATNTSDMIWSVQQIIAHLSRGRTLKSGTVIMTGTPSGVGFFQKRFLKDGDIVEVEIEGLGKVSNKMVFV</sequence>
<protein>
    <recommendedName>
        <fullName evidence="3">Fumarylacetoacetase-like C-terminal domain-containing protein</fullName>
    </recommendedName>
</protein>
<dbReference type="OrthoDB" id="411064at2759"/>
<dbReference type="GO" id="GO:0046872">
    <property type="term" value="F:metal ion binding"/>
    <property type="evidence" value="ECO:0007669"/>
    <property type="project" value="UniProtKB-KW"/>
</dbReference>
<dbReference type="InterPro" id="IPR011234">
    <property type="entry name" value="Fumarylacetoacetase-like_C"/>
</dbReference>
<dbReference type="PANTHER" id="PTHR11820:SF7">
    <property type="entry name" value="ACYLPYRUVASE FAHD1, MITOCHONDRIAL"/>
    <property type="match status" value="1"/>
</dbReference>
<dbReference type="EMBL" id="JAANBB010000066">
    <property type="protein sequence ID" value="KAF7552113.1"/>
    <property type="molecule type" value="Genomic_DNA"/>
</dbReference>